<keyword evidence="3" id="KW-1185">Reference proteome</keyword>
<evidence type="ECO:0000313" key="3">
    <source>
        <dbReference type="Proteomes" id="UP000008694"/>
    </source>
</evidence>
<dbReference type="AlphaFoldDB" id="D7LD28"/>
<sequence>MQHAYVGSFLPCCSSVCLEVVVAANFKLYQILHNFWYNQLRIQKACIIRCFTPERQFKESGSLSSCSSNGSSEFLDRYIDGEEHLERSKQKSGSSHSSLSGSTKGKRLPLRALL</sequence>
<dbReference type="HOGENOM" id="CLU_2124466_0_0_1"/>
<feature type="region of interest" description="Disordered" evidence="1">
    <location>
        <begin position="85"/>
        <end position="114"/>
    </location>
</feature>
<evidence type="ECO:0000256" key="1">
    <source>
        <dbReference type="SAM" id="MobiDB-lite"/>
    </source>
</evidence>
<accession>D7LD28</accession>
<dbReference type="Gramene" id="scaffold_402673.1">
    <property type="protein sequence ID" value="scaffold_402673.1"/>
    <property type="gene ID" value="scaffold_402673.1"/>
</dbReference>
<organism evidence="3">
    <name type="scientific">Arabidopsis lyrata subsp. lyrata</name>
    <name type="common">Lyre-leaved rock-cress</name>
    <dbReference type="NCBI Taxonomy" id="81972"/>
    <lineage>
        <taxon>Eukaryota</taxon>
        <taxon>Viridiplantae</taxon>
        <taxon>Streptophyta</taxon>
        <taxon>Embryophyta</taxon>
        <taxon>Tracheophyta</taxon>
        <taxon>Spermatophyta</taxon>
        <taxon>Magnoliopsida</taxon>
        <taxon>eudicotyledons</taxon>
        <taxon>Gunneridae</taxon>
        <taxon>Pentapetalae</taxon>
        <taxon>rosids</taxon>
        <taxon>malvids</taxon>
        <taxon>Brassicales</taxon>
        <taxon>Brassicaceae</taxon>
        <taxon>Camelineae</taxon>
        <taxon>Arabidopsis</taxon>
    </lineage>
</organism>
<dbReference type="Proteomes" id="UP000008694">
    <property type="component" value="Unassembled WGS sequence"/>
</dbReference>
<protein>
    <submittedName>
        <fullName evidence="2">Uncharacterized protein</fullName>
    </submittedName>
</protein>
<feature type="compositionally biased region" description="Basic residues" evidence="1">
    <location>
        <begin position="104"/>
        <end position="114"/>
    </location>
</feature>
<feature type="compositionally biased region" description="Low complexity" evidence="1">
    <location>
        <begin position="91"/>
        <end position="103"/>
    </location>
</feature>
<name>D7LD28_ARALL</name>
<gene>
    <name evidence="2" type="ORF">ARALYDRAFT_903172</name>
</gene>
<reference evidence="3" key="1">
    <citation type="journal article" date="2011" name="Nat. Genet.">
        <title>The Arabidopsis lyrata genome sequence and the basis of rapid genome size change.</title>
        <authorList>
            <person name="Hu T.T."/>
            <person name="Pattyn P."/>
            <person name="Bakker E.G."/>
            <person name="Cao J."/>
            <person name="Cheng J.-F."/>
            <person name="Clark R.M."/>
            <person name="Fahlgren N."/>
            <person name="Fawcett J.A."/>
            <person name="Grimwood J."/>
            <person name="Gundlach H."/>
            <person name="Haberer G."/>
            <person name="Hollister J.D."/>
            <person name="Ossowski S."/>
            <person name="Ottilar R.P."/>
            <person name="Salamov A.A."/>
            <person name="Schneeberger K."/>
            <person name="Spannagl M."/>
            <person name="Wang X."/>
            <person name="Yang L."/>
            <person name="Nasrallah M.E."/>
            <person name="Bergelson J."/>
            <person name="Carrington J.C."/>
            <person name="Gaut B.S."/>
            <person name="Schmutz J."/>
            <person name="Mayer K.F.X."/>
            <person name="Van de Peer Y."/>
            <person name="Grigoriev I.V."/>
            <person name="Nordborg M."/>
            <person name="Weigel D."/>
            <person name="Guo Y.-L."/>
        </authorList>
    </citation>
    <scope>NUCLEOTIDE SEQUENCE [LARGE SCALE GENOMIC DNA]</scope>
    <source>
        <strain evidence="3">cv. MN47</strain>
    </source>
</reference>
<dbReference type="EMBL" id="GL348716">
    <property type="protein sequence ID" value="EFH57902.1"/>
    <property type="molecule type" value="Genomic_DNA"/>
</dbReference>
<evidence type="ECO:0000313" key="2">
    <source>
        <dbReference type="EMBL" id="EFH57902.1"/>
    </source>
</evidence>
<proteinExistence type="predicted"/>